<dbReference type="EMBL" id="JBHSYQ010000003">
    <property type="protein sequence ID" value="MFC6997791.1"/>
    <property type="molecule type" value="Genomic_DNA"/>
</dbReference>
<proteinExistence type="predicted"/>
<gene>
    <name evidence="2" type="ORF">ACFQHR_09145</name>
</gene>
<protein>
    <submittedName>
        <fullName evidence="2">Uncharacterized protein</fullName>
    </submittedName>
</protein>
<name>A0ABW2DJ00_9BACT</name>
<comment type="caution">
    <text evidence="2">The sequence shown here is derived from an EMBL/GenBank/DDBJ whole genome shotgun (WGS) entry which is preliminary data.</text>
</comment>
<feature type="region of interest" description="Disordered" evidence="1">
    <location>
        <begin position="1"/>
        <end position="25"/>
    </location>
</feature>
<evidence type="ECO:0000256" key="1">
    <source>
        <dbReference type="SAM" id="MobiDB-lite"/>
    </source>
</evidence>
<organism evidence="2 3">
    <name type="scientific">Rufibacter roseus</name>
    <dbReference type="NCBI Taxonomy" id="1567108"/>
    <lineage>
        <taxon>Bacteria</taxon>
        <taxon>Pseudomonadati</taxon>
        <taxon>Bacteroidota</taxon>
        <taxon>Cytophagia</taxon>
        <taxon>Cytophagales</taxon>
        <taxon>Hymenobacteraceae</taxon>
        <taxon>Rufibacter</taxon>
    </lineage>
</organism>
<dbReference type="RefSeq" id="WP_153042101.1">
    <property type="nucleotide sequence ID" value="NZ_JBHSYQ010000003.1"/>
</dbReference>
<dbReference type="Proteomes" id="UP001596405">
    <property type="component" value="Unassembled WGS sequence"/>
</dbReference>
<keyword evidence="3" id="KW-1185">Reference proteome</keyword>
<accession>A0ABW2DJ00</accession>
<evidence type="ECO:0000313" key="2">
    <source>
        <dbReference type="EMBL" id="MFC6997791.1"/>
    </source>
</evidence>
<evidence type="ECO:0000313" key="3">
    <source>
        <dbReference type="Proteomes" id="UP001596405"/>
    </source>
</evidence>
<sequence length="128" mass="14480">MTGCYGDKVEEEPTPTTEPFQPQLPKLERPDIILNELAKGEFHNGAISAVVGVIPNSPPRQWIFEADANKGRMKSVTRINTTYRCEETKFTYNYHPSGLIDEIVSVRADTCLRSTVKWYTNTITRKGC</sequence>
<reference evidence="3" key="1">
    <citation type="journal article" date="2019" name="Int. J. Syst. Evol. Microbiol.">
        <title>The Global Catalogue of Microorganisms (GCM) 10K type strain sequencing project: providing services to taxonomists for standard genome sequencing and annotation.</title>
        <authorList>
            <consortium name="The Broad Institute Genomics Platform"/>
            <consortium name="The Broad Institute Genome Sequencing Center for Infectious Disease"/>
            <person name="Wu L."/>
            <person name="Ma J."/>
        </authorList>
    </citation>
    <scope>NUCLEOTIDE SEQUENCE [LARGE SCALE GENOMIC DNA]</scope>
    <source>
        <strain evidence="3">CGMCC 4.7393</strain>
    </source>
</reference>